<sequence>MPDLLGTKEGIEALIEFIKNSGAFTRSGKQAPEHKPPTYEPLNDIGTWDEEYNNSFIQQNEDNDHG</sequence>
<accession>A0ABR1K3K2</accession>
<evidence type="ECO:0000313" key="2">
    <source>
        <dbReference type="EMBL" id="KAK7471162.1"/>
    </source>
</evidence>
<dbReference type="EMBL" id="JBANRG010000002">
    <property type="protein sequence ID" value="KAK7471162.1"/>
    <property type="molecule type" value="Genomic_DNA"/>
</dbReference>
<proteinExistence type="predicted"/>
<protein>
    <submittedName>
        <fullName evidence="2">Uncharacterized protein</fullName>
    </submittedName>
</protein>
<evidence type="ECO:0000313" key="3">
    <source>
        <dbReference type="Proteomes" id="UP001498398"/>
    </source>
</evidence>
<keyword evidence="3" id="KW-1185">Reference proteome</keyword>
<organism evidence="2 3">
    <name type="scientific">Marasmiellus scandens</name>
    <dbReference type="NCBI Taxonomy" id="2682957"/>
    <lineage>
        <taxon>Eukaryota</taxon>
        <taxon>Fungi</taxon>
        <taxon>Dikarya</taxon>
        <taxon>Basidiomycota</taxon>
        <taxon>Agaricomycotina</taxon>
        <taxon>Agaricomycetes</taxon>
        <taxon>Agaricomycetidae</taxon>
        <taxon>Agaricales</taxon>
        <taxon>Marasmiineae</taxon>
        <taxon>Omphalotaceae</taxon>
        <taxon>Marasmiellus</taxon>
    </lineage>
</organism>
<reference evidence="2 3" key="1">
    <citation type="submission" date="2024-01" db="EMBL/GenBank/DDBJ databases">
        <title>A draft genome for the cacao thread blight pathogen Marasmiellus scandens.</title>
        <authorList>
            <person name="Baruah I.K."/>
            <person name="Leung J."/>
            <person name="Bukari Y."/>
            <person name="Amoako-Attah I."/>
            <person name="Meinhardt L.W."/>
            <person name="Bailey B.A."/>
            <person name="Cohen S.P."/>
        </authorList>
    </citation>
    <scope>NUCLEOTIDE SEQUENCE [LARGE SCALE GENOMIC DNA]</scope>
    <source>
        <strain evidence="2 3">GH-19</strain>
    </source>
</reference>
<dbReference type="Proteomes" id="UP001498398">
    <property type="component" value="Unassembled WGS sequence"/>
</dbReference>
<feature type="region of interest" description="Disordered" evidence="1">
    <location>
        <begin position="26"/>
        <end position="45"/>
    </location>
</feature>
<gene>
    <name evidence="2" type="ORF">VKT23_002573</name>
</gene>
<name>A0ABR1K3K2_9AGAR</name>
<comment type="caution">
    <text evidence="2">The sequence shown here is derived from an EMBL/GenBank/DDBJ whole genome shotgun (WGS) entry which is preliminary data.</text>
</comment>
<evidence type="ECO:0000256" key="1">
    <source>
        <dbReference type="SAM" id="MobiDB-lite"/>
    </source>
</evidence>